<sequence length="348" mass="38446">MYTKGVVHSLTANAFWGLAPIFWKQLTMVPSVQMLAHRIVWSLLLLVAILVATGQWPEFRATAFQRPALVTYSFSGVLMGVNLFLSVWSVVNGYIVEMSLGYFISPLVNVVLGVVFLRERLRVWQTISVGMAFAGVLVVAIAYGEFPWLALTLSSTFGLYGLVKKKAPLPALHGIAMELGIFFLPSVMYLVVEEFRHEAVFLYSDWHVAVLIVASAFITVVPSIFYSSAAQLIPLTLLGILQYIAPSLQFLVGVILYDEDFTMFKLVGFVCVWTGLVVFTVESVYMQRQTKPPSNGDNDTDRMPVLTTTHAAAGNITLDTSIQRHDHPSHISQEGDLYQPCATSKAAA</sequence>
<dbReference type="InterPro" id="IPR037185">
    <property type="entry name" value="EmrE-like"/>
</dbReference>
<evidence type="ECO:0000256" key="7">
    <source>
        <dbReference type="ARBA" id="ARBA00023136"/>
    </source>
</evidence>
<keyword evidence="3" id="KW-0813">Transport</keyword>
<dbReference type="GO" id="GO:0005886">
    <property type="term" value="C:plasma membrane"/>
    <property type="evidence" value="ECO:0007669"/>
    <property type="project" value="UniProtKB-SubCell"/>
</dbReference>
<feature type="transmembrane region" description="Helical" evidence="8">
    <location>
        <begin position="232"/>
        <end position="257"/>
    </location>
</feature>
<feature type="transmembrane region" description="Helical" evidence="8">
    <location>
        <begin position="123"/>
        <end position="140"/>
    </location>
</feature>
<gene>
    <name evidence="11" type="ORF">B5M09_012270</name>
    <name evidence="10" type="ORF">H257_11939</name>
</gene>
<proteinExistence type="inferred from homology"/>
<feature type="transmembrane region" description="Helical" evidence="8">
    <location>
        <begin position="94"/>
        <end position="116"/>
    </location>
</feature>
<dbReference type="RefSeq" id="XP_009837321.1">
    <property type="nucleotide sequence ID" value="XM_009839019.1"/>
</dbReference>
<evidence type="ECO:0000256" key="2">
    <source>
        <dbReference type="ARBA" id="ARBA00007362"/>
    </source>
</evidence>
<dbReference type="GeneID" id="20813935"/>
<dbReference type="PANTHER" id="PTHR22911:SF137">
    <property type="entry name" value="SOLUTE CARRIER FAMILY 35 MEMBER G2-RELATED"/>
    <property type="match status" value="1"/>
</dbReference>
<accession>W4G1H0</accession>
<dbReference type="NCBIfam" id="TIGR00688">
    <property type="entry name" value="rarD"/>
    <property type="match status" value="1"/>
</dbReference>
<evidence type="ECO:0000256" key="8">
    <source>
        <dbReference type="SAM" id="Phobius"/>
    </source>
</evidence>
<evidence type="ECO:0000313" key="10">
    <source>
        <dbReference type="EMBL" id="ETV73116.1"/>
    </source>
</evidence>
<keyword evidence="4" id="KW-1003">Cell membrane</keyword>
<keyword evidence="7 8" id="KW-0472">Membrane</keyword>
<name>W4G1H0_APHAT</name>
<feature type="transmembrane region" description="Helical" evidence="8">
    <location>
        <begin position="175"/>
        <end position="192"/>
    </location>
</feature>
<organism evidence="10">
    <name type="scientific">Aphanomyces astaci</name>
    <name type="common">Crayfish plague agent</name>
    <dbReference type="NCBI Taxonomy" id="112090"/>
    <lineage>
        <taxon>Eukaryota</taxon>
        <taxon>Sar</taxon>
        <taxon>Stramenopiles</taxon>
        <taxon>Oomycota</taxon>
        <taxon>Saprolegniomycetes</taxon>
        <taxon>Saprolegniales</taxon>
        <taxon>Verrucalvaceae</taxon>
        <taxon>Aphanomyces</taxon>
    </lineage>
</organism>
<keyword evidence="6 8" id="KW-1133">Transmembrane helix</keyword>
<dbReference type="InterPro" id="IPR000620">
    <property type="entry name" value="EamA_dom"/>
</dbReference>
<dbReference type="InterPro" id="IPR004626">
    <property type="entry name" value="RarD"/>
</dbReference>
<feature type="domain" description="EamA" evidence="9">
    <location>
        <begin position="149"/>
        <end position="279"/>
    </location>
</feature>
<evidence type="ECO:0000256" key="4">
    <source>
        <dbReference type="ARBA" id="ARBA00022475"/>
    </source>
</evidence>
<evidence type="ECO:0000259" key="9">
    <source>
        <dbReference type="Pfam" id="PF00892"/>
    </source>
</evidence>
<evidence type="ECO:0000256" key="3">
    <source>
        <dbReference type="ARBA" id="ARBA00022448"/>
    </source>
</evidence>
<dbReference type="AlphaFoldDB" id="W4G1H0"/>
<keyword evidence="5 8" id="KW-0812">Transmembrane</keyword>
<feature type="transmembrane region" description="Helical" evidence="8">
    <location>
        <begin position="204"/>
        <end position="225"/>
    </location>
</feature>
<evidence type="ECO:0000256" key="1">
    <source>
        <dbReference type="ARBA" id="ARBA00004651"/>
    </source>
</evidence>
<comment type="similarity">
    <text evidence="2">Belongs to the EamA transporter family.</text>
</comment>
<comment type="subcellular location">
    <subcellularLocation>
        <location evidence="1">Cell membrane</location>
        <topology evidence="1">Multi-pass membrane protein</topology>
    </subcellularLocation>
</comment>
<dbReference type="VEuPathDB" id="FungiDB:H257_11939"/>
<feature type="transmembrane region" description="Helical" evidence="8">
    <location>
        <begin position="69"/>
        <end position="88"/>
    </location>
</feature>
<feature type="transmembrane region" description="Helical" evidence="8">
    <location>
        <begin position="263"/>
        <end position="285"/>
    </location>
</feature>
<reference evidence="10" key="1">
    <citation type="submission" date="2013-12" db="EMBL/GenBank/DDBJ databases">
        <title>The Genome Sequence of Aphanomyces astaci APO3.</title>
        <authorList>
            <consortium name="The Broad Institute Genomics Platform"/>
            <person name="Russ C."/>
            <person name="Tyler B."/>
            <person name="van West P."/>
            <person name="Dieguez-Uribeondo J."/>
            <person name="Young S.K."/>
            <person name="Zeng Q."/>
            <person name="Gargeya S."/>
            <person name="Fitzgerald M."/>
            <person name="Abouelleil A."/>
            <person name="Alvarado L."/>
            <person name="Chapman S.B."/>
            <person name="Gainer-Dewar J."/>
            <person name="Goldberg J."/>
            <person name="Griggs A."/>
            <person name="Gujja S."/>
            <person name="Hansen M."/>
            <person name="Howarth C."/>
            <person name="Imamovic A."/>
            <person name="Ireland A."/>
            <person name="Larimer J."/>
            <person name="McCowan C."/>
            <person name="Murphy C."/>
            <person name="Pearson M."/>
            <person name="Poon T.W."/>
            <person name="Priest M."/>
            <person name="Roberts A."/>
            <person name="Saif S."/>
            <person name="Shea T."/>
            <person name="Sykes S."/>
            <person name="Wortman J."/>
            <person name="Nusbaum C."/>
            <person name="Birren B."/>
        </authorList>
    </citation>
    <scope>NUCLEOTIDE SEQUENCE [LARGE SCALE GENOMIC DNA]</scope>
    <source>
        <strain evidence="10">APO3</strain>
    </source>
</reference>
<feature type="domain" description="EamA" evidence="9">
    <location>
        <begin position="4"/>
        <end position="140"/>
    </location>
</feature>
<keyword evidence="12" id="KW-1185">Reference proteome</keyword>
<evidence type="ECO:0000313" key="12">
    <source>
        <dbReference type="Proteomes" id="UP000284702"/>
    </source>
</evidence>
<evidence type="ECO:0000313" key="11">
    <source>
        <dbReference type="EMBL" id="RQM22104.1"/>
    </source>
</evidence>
<evidence type="ECO:0000256" key="6">
    <source>
        <dbReference type="ARBA" id="ARBA00022989"/>
    </source>
</evidence>
<dbReference type="OrthoDB" id="64403at2759"/>
<protein>
    <submittedName>
        <fullName evidence="10">Protein RarD</fullName>
    </submittedName>
</protein>
<dbReference type="Proteomes" id="UP000284702">
    <property type="component" value="Unassembled WGS sequence"/>
</dbReference>
<reference evidence="11 12" key="2">
    <citation type="submission" date="2018-07" db="EMBL/GenBank/DDBJ databases">
        <title>Annotation of Aphanomyces astaci genome assembly.</title>
        <authorList>
            <person name="Studholme D.J."/>
        </authorList>
    </citation>
    <scope>NUCLEOTIDE SEQUENCE [LARGE SCALE GENOMIC DNA]</scope>
    <source>
        <strain evidence="11">Pc</strain>
    </source>
</reference>
<feature type="transmembrane region" description="Helical" evidence="8">
    <location>
        <begin position="39"/>
        <end position="57"/>
    </location>
</feature>
<dbReference type="EMBL" id="MZMZ02003284">
    <property type="protein sequence ID" value="RQM22104.1"/>
    <property type="molecule type" value="Genomic_DNA"/>
</dbReference>
<dbReference type="Pfam" id="PF00892">
    <property type="entry name" value="EamA"/>
    <property type="match status" value="2"/>
</dbReference>
<dbReference type="EMBL" id="KI913150">
    <property type="protein sequence ID" value="ETV73116.1"/>
    <property type="molecule type" value="Genomic_DNA"/>
</dbReference>
<evidence type="ECO:0000256" key="5">
    <source>
        <dbReference type="ARBA" id="ARBA00022692"/>
    </source>
</evidence>
<dbReference type="SUPFAM" id="SSF103481">
    <property type="entry name" value="Multidrug resistance efflux transporter EmrE"/>
    <property type="match status" value="2"/>
</dbReference>
<dbReference type="PANTHER" id="PTHR22911">
    <property type="entry name" value="ACYL-MALONYL CONDENSING ENZYME-RELATED"/>
    <property type="match status" value="1"/>
</dbReference>